<organism evidence="1 2">
    <name type="scientific">Acidipropionibacterium acidipropionici (strain ATCC 4875 / DSM 20272 / JCM 6432 / NBRC 12425 / NCIMB 8070 / 4)</name>
    <name type="common">Propionibacterium acidipropionici</name>
    <dbReference type="NCBI Taxonomy" id="1171373"/>
    <lineage>
        <taxon>Bacteria</taxon>
        <taxon>Bacillati</taxon>
        <taxon>Actinomycetota</taxon>
        <taxon>Actinomycetes</taxon>
        <taxon>Propionibacteriales</taxon>
        <taxon>Propionibacteriaceae</taxon>
        <taxon>Acidipropionibacterium</taxon>
    </lineage>
</organism>
<name>K7SGP6_ACIA4</name>
<protein>
    <submittedName>
        <fullName evidence="1">Uncharacterized protein</fullName>
    </submittedName>
</protein>
<proteinExistence type="predicted"/>
<evidence type="ECO:0000313" key="1">
    <source>
        <dbReference type="EMBL" id="AFV88435.1"/>
    </source>
</evidence>
<gene>
    <name evidence="1" type="ordered locus">PACID_05940</name>
</gene>
<evidence type="ECO:0000313" key="2">
    <source>
        <dbReference type="Proteomes" id="UP000000214"/>
    </source>
</evidence>
<dbReference type="HOGENOM" id="CLU_3220444_0_0_11"/>
<dbReference type="EMBL" id="CP003493">
    <property type="protein sequence ID" value="AFV88435.1"/>
    <property type="molecule type" value="Genomic_DNA"/>
</dbReference>
<dbReference type="KEGG" id="pbo:PACID_05940"/>
<dbReference type="AlphaFoldDB" id="K7SGP6"/>
<sequence length="44" mass="4957">MGEYATDMQPPTTSCHRPAIPVWSDPLCRRASSRGSAHLWLNRC</sequence>
<accession>K7SGP6</accession>
<reference evidence="1 2" key="1">
    <citation type="journal article" date="2012" name="BMC Genomics">
        <title>The genome sequence of Propionibacterium acidipropionici provides insights into its biotechnological and industrial potential.</title>
        <authorList>
            <person name="Parizzi L.P."/>
            <person name="Grassi M.C."/>
            <person name="Llerena L.A."/>
            <person name="Carazzolle M.F."/>
            <person name="Queiroz V.L."/>
            <person name="Lunardi I."/>
            <person name="Zeidler A.F."/>
            <person name="Teixeira P.J."/>
            <person name="Mieczkowski P."/>
            <person name="Rincones J."/>
            <person name="Pereira G.A."/>
        </authorList>
    </citation>
    <scope>NUCLEOTIDE SEQUENCE [LARGE SCALE GENOMIC DNA]</scope>
    <source>
        <strain evidence="2">ATCC 4875 / DSM 20272 / JCM 6432 / NBRC 12425 / NCIMB 8070</strain>
    </source>
</reference>
<dbReference type="Proteomes" id="UP000000214">
    <property type="component" value="Chromosome"/>
</dbReference>
<dbReference type="PATRIC" id="fig|1171373.8.peg.601"/>
<dbReference type="STRING" id="1171373.PACID_05940"/>